<protein>
    <submittedName>
        <fullName evidence="1">Uncharacterized protein</fullName>
    </submittedName>
</protein>
<evidence type="ECO:0000313" key="1">
    <source>
        <dbReference type="EMBL" id="CAB0008134.1"/>
    </source>
</evidence>
<organism evidence="1 2">
    <name type="scientific">Nesidiocoris tenuis</name>
    <dbReference type="NCBI Taxonomy" id="355587"/>
    <lineage>
        <taxon>Eukaryota</taxon>
        <taxon>Metazoa</taxon>
        <taxon>Ecdysozoa</taxon>
        <taxon>Arthropoda</taxon>
        <taxon>Hexapoda</taxon>
        <taxon>Insecta</taxon>
        <taxon>Pterygota</taxon>
        <taxon>Neoptera</taxon>
        <taxon>Paraneoptera</taxon>
        <taxon>Hemiptera</taxon>
        <taxon>Heteroptera</taxon>
        <taxon>Panheteroptera</taxon>
        <taxon>Cimicomorpha</taxon>
        <taxon>Miridae</taxon>
        <taxon>Dicyphina</taxon>
        <taxon>Nesidiocoris</taxon>
    </lineage>
</organism>
<accession>A0A6H5GXT1</accession>
<gene>
    <name evidence="1" type="ORF">NTEN_LOCUS13380</name>
</gene>
<evidence type="ECO:0000313" key="2">
    <source>
        <dbReference type="Proteomes" id="UP000479000"/>
    </source>
</evidence>
<name>A0A6H5GXT1_9HEMI</name>
<dbReference type="EMBL" id="CADCXU010020172">
    <property type="protein sequence ID" value="CAB0008134.1"/>
    <property type="molecule type" value="Genomic_DNA"/>
</dbReference>
<dbReference type="AlphaFoldDB" id="A0A6H5GXT1"/>
<proteinExistence type="predicted"/>
<dbReference type="Proteomes" id="UP000479000">
    <property type="component" value="Unassembled WGS sequence"/>
</dbReference>
<keyword evidence="2" id="KW-1185">Reference proteome</keyword>
<reference evidence="1 2" key="1">
    <citation type="submission" date="2020-02" db="EMBL/GenBank/DDBJ databases">
        <authorList>
            <person name="Ferguson B K."/>
        </authorList>
    </citation>
    <scope>NUCLEOTIDE SEQUENCE [LARGE SCALE GENOMIC DNA]</scope>
</reference>
<sequence>MYFIINMFRRPSTTDPNNNNNTLTNRLPALNYYENSSIFISCSHQLVTTTSRWCSTMSSGISFVTINLSMRRPSRQRFAGSGTEIIRRDSKARIQGQGFLRRFEYPPIRRTGIQVPVLGTFPAIGRLRSVFLTVLTTQRLVLVGT</sequence>